<evidence type="ECO:0000256" key="5">
    <source>
        <dbReference type="ARBA" id="ARBA00023015"/>
    </source>
</evidence>
<feature type="domain" description="Response regulatory" evidence="10">
    <location>
        <begin position="9"/>
        <end position="126"/>
    </location>
</feature>
<dbReference type="GO" id="GO:0003677">
    <property type="term" value="F:DNA binding"/>
    <property type="evidence" value="ECO:0007669"/>
    <property type="project" value="UniProtKB-KW"/>
</dbReference>
<dbReference type="InterPro" id="IPR051271">
    <property type="entry name" value="2C-system_Tx_regulators"/>
</dbReference>
<comment type="subcellular location">
    <subcellularLocation>
        <location evidence="1">Cytoplasm</location>
    </subcellularLocation>
</comment>
<keyword evidence="3 9" id="KW-0597">Phosphoprotein</keyword>
<dbReference type="InterPro" id="IPR024187">
    <property type="entry name" value="Sig_transdc_resp-reg_cit/mal"/>
</dbReference>
<evidence type="ECO:0000256" key="7">
    <source>
        <dbReference type="ARBA" id="ARBA00023159"/>
    </source>
</evidence>
<dbReference type="InterPro" id="IPR001789">
    <property type="entry name" value="Sig_transdc_resp-reg_receiver"/>
</dbReference>
<accession>A0A4R9A7Z4</accession>
<evidence type="ECO:0000259" key="10">
    <source>
        <dbReference type="PROSITE" id="PS50110"/>
    </source>
</evidence>
<dbReference type="Gene3D" id="3.40.50.2300">
    <property type="match status" value="1"/>
</dbReference>
<gene>
    <name evidence="11" type="ORF">E3T55_04495</name>
</gene>
<dbReference type="GO" id="GO:0005737">
    <property type="term" value="C:cytoplasm"/>
    <property type="evidence" value="ECO:0007669"/>
    <property type="project" value="UniProtKB-SubCell"/>
</dbReference>
<comment type="caution">
    <text evidence="11">The sequence shown here is derived from an EMBL/GenBank/DDBJ whole genome shotgun (WGS) entry which is preliminary data.</text>
</comment>
<keyword evidence="5" id="KW-0805">Transcription regulation</keyword>
<evidence type="ECO:0000256" key="6">
    <source>
        <dbReference type="ARBA" id="ARBA00023125"/>
    </source>
</evidence>
<dbReference type="Gene3D" id="1.10.10.10">
    <property type="entry name" value="Winged helix-like DNA-binding domain superfamily/Winged helix DNA-binding domain"/>
    <property type="match status" value="1"/>
</dbReference>
<dbReference type="InterPro" id="IPR036388">
    <property type="entry name" value="WH-like_DNA-bd_sf"/>
</dbReference>
<dbReference type="CDD" id="cd00090">
    <property type="entry name" value="HTH_ARSR"/>
    <property type="match status" value="1"/>
</dbReference>
<dbReference type="GO" id="GO:0000156">
    <property type="term" value="F:phosphorelay response regulator activity"/>
    <property type="evidence" value="ECO:0007669"/>
    <property type="project" value="TreeGrafter"/>
</dbReference>
<evidence type="ECO:0000256" key="9">
    <source>
        <dbReference type="PROSITE-ProRule" id="PRU00169"/>
    </source>
</evidence>
<evidence type="ECO:0000313" key="12">
    <source>
        <dbReference type="Proteomes" id="UP000297447"/>
    </source>
</evidence>
<keyword evidence="4" id="KW-0902">Two-component regulatory system</keyword>
<evidence type="ECO:0000256" key="1">
    <source>
        <dbReference type="ARBA" id="ARBA00004496"/>
    </source>
</evidence>
<evidence type="ECO:0000256" key="3">
    <source>
        <dbReference type="ARBA" id="ARBA00022553"/>
    </source>
</evidence>
<dbReference type="GO" id="GO:0003700">
    <property type="term" value="F:DNA-binding transcription factor activity"/>
    <property type="evidence" value="ECO:0007669"/>
    <property type="project" value="InterPro"/>
</dbReference>
<dbReference type="InterPro" id="IPR011006">
    <property type="entry name" value="CheY-like_superfamily"/>
</dbReference>
<evidence type="ECO:0000313" key="11">
    <source>
        <dbReference type="EMBL" id="TFD53955.1"/>
    </source>
</evidence>
<dbReference type="Proteomes" id="UP000297447">
    <property type="component" value="Unassembled WGS sequence"/>
</dbReference>
<sequence length="264" mass="27840">MTRPVTGIRALIVEDDASVSRLHVRYLEGVGGFTVLGTAVTGAEAVAFVTQNEVDLVLLDMHLPDFSGIEVLHRLRALTFDNVDVIVVSSATEAVTVRQAAAASVEDYLVKPFSRAIFDLRLAAYRARFAARALSDTGQIPLRQVDIDRLIAGRVPGPGAGSGAGFGSGPGSGPATRPIGQTSELAAMPKGLSAPTVELILRALRAQEVSTAVQVATGCGLARGTARRYLDFLRQAGLVDVTHRYGARGRPELLYSVTPAARHG</sequence>
<organism evidence="11 12">
    <name type="scientific">Cryobacterium frigoriphilum</name>
    <dbReference type="NCBI Taxonomy" id="1259150"/>
    <lineage>
        <taxon>Bacteria</taxon>
        <taxon>Bacillati</taxon>
        <taxon>Actinomycetota</taxon>
        <taxon>Actinomycetes</taxon>
        <taxon>Micrococcales</taxon>
        <taxon>Microbacteriaceae</taxon>
        <taxon>Cryobacterium</taxon>
    </lineage>
</organism>
<keyword evidence="2" id="KW-0963">Cytoplasm</keyword>
<feature type="modified residue" description="4-aspartylphosphate" evidence="9">
    <location>
        <position position="60"/>
    </location>
</feature>
<protein>
    <submittedName>
        <fullName evidence="11">Response regulator</fullName>
    </submittedName>
</protein>
<reference evidence="11 12" key="1">
    <citation type="submission" date="2019-03" db="EMBL/GenBank/DDBJ databases">
        <title>Genomics of glacier-inhabiting Cryobacterium strains.</title>
        <authorList>
            <person name="Liu Q."/>
            <person name="Xin Y.-H."/>
        </authorList>
    </citation>
    <scope>NUCLEOTIDE SEQUENCE [LARGE SCALE GENOMIC DNA]</scope>
    <source>
        <strain evidence="11 12">Hh14</strain>
    </source>
</reference>
<keyword evidence="8" id="KW-0804">Transcription</keyword>
<dbReference type="RefSeq" id="WP_134518379.1">
    <property type="nucleotide sequence ID" value="NZ_SOHE01000018.1"/>
</dbReference>
<dbReference type="AlphaFoldDB" id="A0A4R9A7Z4"/>
<dbReference type="PIRSF" id="PIRSF006171">
    <property type="entry name" value="RR_citrat_malat"/>
    <property type="match status" value="1"/>
</dbReference>
<evidence type="ECO:0000256" key="4">
    <source>
        <dbReference type="ARBA" id="ARBA00023012"/>
    </source>
</evidence>
<proteinExistence type="predicted"/>
<keyword evidence="6" id="KW-0238">DNA-binding</keyword>
<dbReference type="InterPro" id="IPR036390">
    <property type="entry name" value="WH_DNA-bd_sf"/>
</dbReference>
<dbReference type="EMBL" id="SOHE01000018">
    <property type="protein sequence ID" value="TFD53955.1"/>
    <property type="molecule type" value="Genomic_DNA"/>
</dbReference>
<name>A0A4R9A7Z4_9MICO</name>
<dbReference type="Pfam" id="PF00072">
    <property type="entry name" value="Response_reg"/>
    <property type="match status" value="1"/>
</dbReference>
<dbReference type="PROSITE" id="PS50110">
    <property type="entry name" value="RESPONSE_REGULATORY"/>
    <property type="match status" value="1"/>
</dbReference>
<evidence type="ECO:0000256" key="8">
    <source>
        <dbReference type="ARBA" id="ARBA00023163"/>
    </source>
</evidence>
<dbReference type="SUPFAM" id="SSF46785">
    <property type="entry name" value="Winged helix' DNA-binding domain"/>
    <property type="match status" value="1"/>
</dbReference>
<dbReference type="PANTHER" id="PTHR45526:SF1">
    <property type="entry name" value="TRANSCRIPTIONAL REGULATORY PROTEIN DCUR-RELATED"/>
    <property type="match status" value="1"/>
</dbReference>
<dbReference type="SMART" id="SM00448">
    <property type="entry name" value="REC"/>
    <property type="match status" value="1"/>
</dbReference>
<dbReference type="PANTHER" id="PTHR45526">
    <property type="entry name" value="TRANSCRIPTIONAL REGULATORY PROTEIN DPIA"/>
    <property type="match status" value="1"/>
</dbReference>
<keyword evidence="7" id="KW-0010">Activator</keyword>
<keyword evidence="12" id="KW-1185">Reference proteome</keyword>
<evidence type="ECO:0000256" key="2">
    <source>
        <dbReference type="ARBA" id="ARBA00022490"/>
    </source>
</evidence>
<dbReference type="OrthoDB" id="7187989at2"/>
<dbReference type="InterPro" id="IPR011991">
    <property type="entry name" value="ArsR-like_HTH"/>
</dbReference>
<dbReference type="SUPFAM" id="SSF52172">
    <property type="entry name" value="CheY-like"/>
    <property type="match status" value="1"/>
</dbReference>